<dbReference type="Proteomes" id="UP000249590">
    <property type="component" value="Unassembled WGS sequence"/>
</dbReference>
<dbReference type="PANTHER" id="PTHR42941">
    <property type="entry name" value="SLL1037 PROTEIN"/>
    <property type="match status" value="1"/>
</dbReference>
<dbReference type="CDD" id="cd13567">
    <property type="entry name" value="PBP2_TtGluBP"/>
    <property type="match status" value="1"/>
</dbReference>
<gene>
    <name evidence="2" type="ORF">DLJ53_14075</name>
</gene>
<dbReference type="InterPro" id="IPR011852">
    <property type="entry name" value="TRAP_TAXI"/>
</dbReference>
<dbReference type="AlphaFoldDB" id="A0A8B2NYP5"/>
<dbReference type="RefSeq" id="WP_111346105.1">
    <property type="nucleotide sequence ID" value="NZ_QHHQ01000002.1"/>
</dbReference>
<comment type="caution">
    <text evidence="2">The sequence shown here is derived from an EMBL/GenBank/DDBJ whole genome shotgun (WGS) entry which is preliminary data.</text>
</comment>
<organism evidence="2 3">
    <name type="scientific">Acuticoccus sediminis</name>
    <dbReference type="NCBI Taxonomy" id="2184697"/>
    <lineage>
        <taxon>Bacteria</taxon>
        <taxon>Pseudomonadati</taxon>
        <taxon>Pseudomonadota</taxon>
        <taxon>Alphaproteobacteria</taxon>
        <taxon>Hyphomicrobiales</taxon>
        <taxon>Amorphaceae</taxon>
        <taxon>Acuticoccus</taxon>
    </lineage>
</organism>
<accession>A0A8B2NYP5</accession>
<proteinExistence type="predicted"/>
<keyword evidence="1" id="KW-0732">Signal</keyword>
<name>A0A8B2NYP5_9HYPH</name>
<feature type="chain" id="PRO_5032525920" evidence="1">
    <location>
        <begin position="27"/>
        <end position="318"/>
    </location>
</feature>
<dbReference type="PANTHER" id="PTHR42941:SF1">
    <property type="entry name" value="SLL1037 PROTEIN"/>
    <property type="match status" value="1"/>
</dbReference>
<evidence type="ECO:0000313" key="2">
    <source>
        <dbReference type="EMBL" id="RAI02472.1"/>
    </source>
</evidence>
<dbReference type="Gene3D" id="3.40.190.10">
    <property type="entry name" value="Periplasmic binding protein-like II"/>
    <property type="match status" value="2"/>
</dbReference>
<keyword evidence="3" id="KW-1185">Reference proteome</keyword>
<reference evidence="2 3" key="1">
    <citation type="submission" date="2018-05" db="EMBL/GenBank/DDBJ databases">
        <title>Acuticoccus sediminis sp. nov., isolated from deep-sea sediment of Indian Ocean.</title>
        <authorList>
            <person name="Liu X."/>
            <person name="Lai Q."/>
            <person name="Du Y."/>
            <person name="Sun F."/>
            <person name="Zhang X."/>
            <person name="Wang S."/>
            <person name="Shao Z."/>
        </authorList>
    </citation>
    <scope>NUCLEOTIDE SEQUENCE [LARGE SCALE GENOMIC DNA]</scope>
    <source>
        <strain evidence="2 3">PTG4-2</strain>
    </source>
</reference>
<dbReference type="EMBL" id="QHHQ01000002">
    <property type="protein sequence ID" value="RAI02472.1"/>
    <property type="molecule type" value="Genomic_DNA"/>
</dbReference>
<protein>
    <submittedName>
        <fullName evidence="2">C4-dicarboxylate ABC transporter</fullName>
    </submittedName>
</protein>
<evidence type="ECO:0000313" key="3">
    <source>
        <dbReference type="Proteomes" id="UP000249590"/>
    </source>
</evidence>
<dbReference type="NCBIfam" id="TIGR02122">
    <property type="entry name" value="TRAP_TAXI"/>
    <property type="match status" value="1"/>
</dbReference>
<dbReference type="SUPFAM" id="SSF53850">
    <property type="entry name" value="Periplasmic binding protein-like II"/>
    <property type="match status" value="1"/>
</dbReference>
<dbReference type="OrthoDB" id="9776669at2"/>
<sequence>MRSPFRHAFVATAALAMMAATVPAKAQDFIGILTGGTSGVYYPLGVAISNIYTQDIEGSRPSVQSTKASVENLNLLQQGRGELAFTLGDSLAMAWAGNAEAGFPRKLDKLRGLTAIYPNYVQIVASKDSGITSLEDLKGKRLSVGAPKSGTELNARAILAAAGMSYDDLSKVEYLPFAESVELIKNRQLDATLQSAGLGVASIRDLATSVPITVVPIPAAVVEAAGAPFVKQTIPAGTYDGQTEDVETAAVLNYLVTHEGVSDDLAYAMTKTLFENLDKLVAAHAAAKGISLENATVGMPVPLHPGAERYLKEAGVIK</sequence>
<dbReference type="Pfam" id="PF16868">
    <property type="entry name" value="NMT1_3"/>
    <property type="match status" value="1"/>
</dbReference>
<feature type="signal peptide" evidence="1">
    <location>
        <begin position="1"/>
        <end position="26"/>
    </location>
</feature>
<evidence type="ECO:0000256" key="1">
    <source>
        <dbReference type="SAM" id="SignalP"/>
    </source>
</evidence>